<evidence type="ECO:0000256" key="1">
    <source>
        <dbReference type="ARBA" id="ARBA00004123"/>
    </source>
</evidence>
<evidence type="ECO:0000256" key="8">
    <source>
        <dbReference type="ARBA" id="ARBA00032018"/>
    </source>
</evidence>
<keyword evidence="4 9" id="KW-0805">Transcription regulation</keyword>
<dbReference type="AlphaFoldDB" id="A0A438N6V9"/>
<dbReference type="GO" id="GO:0016592">
    <property type="term" value="C:mediator complex"/>
    <property type="evidence" value="ECO:0007669"/>
    <property type="project" value="InterPro"/>
</dbReference>
<evidence type="ECO:0000313" key="11">
    <source>
        <dbReference type="EMBL" id="RVX71508.1"/>
    </source>
</evidence>
<feature type="compositionally biased region" description="Polar residues" evidence="10">
    <location>
        <begin position="267"/>
        <end position="286"/>
    </location>
</feature>
<name>A0A438N6V9_EXOME</name>
<keyword evidence="6 9" id="KW-0804">Transcription</keyword>
<evidence type="ECO:0000256" key="2">
    <source>
        <dbReference type="ARBA" id="ARBA00009259"/>
    </source>
</evidence>
<dbReference type="OrthoDB" id="2160599at2759"/>
<protein>
    <recommendedName>
        <fullName evidence="3 9">Mediator of RNA polymerase II transcription subunit 19</fullName>
    </recommendedName>
    <alternativeName>
        <fullName evidence="8 9">Mediator complex subunit 19</fullName>
    </alternativeName>
</protein>
<dbReference type="Pfam" id="PF08633">
    <property type="entry name" value="Rox3"/>
    <property type="match status" value="1"/>
</dbReference>
<keyword evidence="7 9" id="KW-0539">Nucleus</keyword>
<accession>A0A438N6V9</accession>
<dbReference type="EMBL" id="NAJM01000017">
    <property type="protein sequence ID" value="RVX71508.1"/>
    <property type="molecule type" value="Genomic_DNA"/>
</dbReference>
<dbReference type="VEuPathDB" id="FungiDB:PV10_05935"/>
<comment type="subcellular location">
    <subcellularLocation>
        <location evidence="1 9">Nucleus</location>
    </subcellularLocation>
</comment>
<dbReference type="GO" id="GO:0006357">
    <property type="term" value="P:regulation of transcription by RNA polymerase II"/>
    <property type="evidence" value="ECO:0007669"/>
    <property type="project" value="InterPro"/>
</dbReference>
<organism evidence="11 12">
    <name type="scientific">Exophiala mesophila</name>
    <name type="common">Black yeast-like fungus</name>
    <dbReference type="NCBI Taxonomy" id="212818"/>
    <lineage>
        <taxon>Eukaryota</taxon>
        <taxon>Fungi</taxon>
        <taxon>Dikarya</taxon>
        <taxon>Ascomycota</taxon>
        <taxon>Pezizomycotina</taxon>
        <taxon>Eurotiomycetes</taxon>
        <taxon>Chaetothyriomycetidae</taxon>
        <taxon>Chaetothyriales</taxon>
        <taxon>Herpotrichiellaceae</taxon>
        <taxon>Exophiala</taxon>
    </lineage>
</organism>
<evidence type="ECO:0000256" key="4">
    <source>
        <dbReference type="ARBA" id="ARBA00023015"/>
    </source>
</evidence>
<evidence type="ECO:0000313" key="12">
    <source>
        <dbReference type="Proteomes" id="UP000288859"/>
    </source>
</evidence>
<evidence type="ECO:0000256" key="7">
    <source>
        <dbReference type="ARBA" id="ARBA00023242"/>
    </source>
</evidence>
<evidence type="ECO:0000256" key="3">
    <source>
        <dbReference type="ARBA" id="ARBA00019615"/>
    </source>
</evidence>
<proteinExistence type="inferred from homology"/>
<sequence length="521" mass="57598">MRLFFRLALFRQLLYKPTTALFARLKHLDSSSRQTPVDTQLTSLSTFTHCLDCSILQPSAIGSVSTLQRSRHSPANLIETHYNSIRSNPRWITNKDFNDCSYTPLSACVCPSVRPDNFTARGWRATLCAFHVLPSSTICHTTISHLTPEIGPEAKATLRHRQHPSNPRISSVYVSSHEKLCFCSPALSGPRAVSSSHNNPRSATSIPTPANSVTGIPGLEMMEDTDQHRDKRARLDHDGDEDMSRMEIDSTTQPTNHDRQDSRDTDGQQGQTSGFTDATSQAAMQQQKDLGEPFLLRRSKIRAQGPDPQQHLLAVYGLGPLLRSVARTDPKTGEKINKLRKSYEGQVKMFGLAGKTRTIKGERNVDEDQPGPLRRMVGSTAWGLETDEQWNATHGSSKIEVTADFKSKLKQAAQIQPGLCANNQWWENELGLADRPRIPPTVQQPPVSALGPSRIPNGVQRPLPGQSGEAKRSTRGKKRSYSDDSFVGYGEGYSEGEDAGTGDEYGGTRKRRKVMSTIPEG</sequence>
<comment type="similarity">
    <text evidence="2 9">Belongs to the Mediator complex subunit 19 family.</text>
</comment>
<keyword evidence="5 9" id="KW-0010">Activator</keyword>
<gene>
    <name evidence="9" type="primary">MED19</name>
    <name evidence="11" type="ORF">B0A52_05080</name>
</gene>
<comment type="function">
    <text evidence="9">Component of the Mediator complex, a coactivator involved in the regulated transcription of nearly all RNA polymerase II-dependent genes. Mediator functions as a bridge to convey information from gene-specific regulatory proteins to the basal RNA polymerase II transcription machinery. Mediator is recruited to promoters by direct interactions with regulatory proteins and serves as a scaffold for the assembly of a functional preinitiation complex with RNA polymerase II and the general transcription factors.</text>
</comment>
<dbReference type="InterPro" id="IPR013942">
    <property type="entry name" value="Mediator_Med19_fun"/>
</dbReference>
<evidence type="ECO:0000256" key="9">
    <source>
        <dbReference type="RuleBase" id="RU364151"/>
    </source>
</evidence>
<evidence type="ECO:0000256" key="6">
    <source>
        <dbReference type="ARBA" id="ARBA00023163"/>
    </source>
</evidence>
<feature type="compositionally biased region" description="Basic and acidic residues" evidence="10">
    <location>
        <begin position="235"/>
        <end position="248"/>
    </location>
</feature>
<feature type="region of interest" description="Disordered" evidence="10">
    <location>
        <begin position="235"/>
        <end position="286"/>
    </location>
</feature>
<feature type="compositionally biased region" description="Basic and acidic residues" evidence="10">
    <location>
        <begin position="256"/>
        <end position="266"/>
    </location>
</feature>
<dbReference type="Proteomes" id="UP000288859">
    <property type="component" value="Unassembled WGS sequence"/>
</dbReference>
<comment type="caution">
    <text evidence="11">The sequence shown here is derived from an EMBL/GenBank/DDBJ whole genome shotgun (WGS) entry which is preliminary data.</text>
</comment>
<dbReference type="GO" id="GO:0003712">
    <property type="term" value="F:transcription coregulator activity"/>
    <property type="evidence" value="ECO:0007669"/>
    <property type="project" value="InterPro"/>
</dbReference>
<evidence type="ECO:0000256" key="10">
    <source>
        <dbReference type="SAM" id="MobiDB-lite"/>
    </source>
</evidence>
<feature type="compositionally biased region" description="Polar residues" evidence="10">
    <location>
        <begin position="193"/>
        <end position="214"/>
    </location>
</feature>
<reference evidence="11 12" key="1">
    <citation type="submission" date="2017-03" db="EMBL/GenBank/DDBJ databases">
        <title>Genomes of endolithic fungi from Antarctica.</title>
        <authorList>
            <person name="Coleine C."/>
            <person name="Masonjones S."/>
            <person name="Stajich J.E."/>
        </authorList>
    </citation>
    <scope>NUCLEOTIDE SEQUENCE [LARGE SCALE GENOMIC DNA]</scope>
    <source>
        <strain evidence="11 12">CCFEE 6314</strain>
    </source>
</reference>
<feature type="region of interest" description="Disordered" evidence="10">
    <location>
        <begin position="191"/>
        <end position="217"/>
    </location>
</feature>
<evidence type="ECO:0000256" key="5">
    <source>
        <dbReference type="ARBA" id="ARBA00023159"/>
    </source>
</evidence>
<feature type="region of interest" description="Disordered" evidence="10">
    <location>
        <begin position="436"/>
        <end position="521"/>
    </location>
</feature>
<comment type="subunit">
    <text evidence="9">Component of the Mediator complex.</text>
</comment>